<dbReference type="InterPro" id="IPR052394">
    <property type="entry name" value="LRR-containing"/>
</dbReference>
<gene>
    <name evidence="1" type="ORF">IZO911_LOCUS40876</name>
</gene>
<dbReference type="SMART" id="SM00368">
    <property type="entry name" value="LRR_RI"/>
    <property type="match status" value="5"/>
</dbReference>
<reference evidence="1" key="1">
    <citation type="submission" date="2021-02" db="EMBL/GenBank/DDBJ databases">
        <authorList>
            <person name="Nowell W R."/>
        </authorList>
    </citation>
    <scope>NUCLEOTIDE SEQUENCE</scope>
</reference>
<evidence type="ECO:0000313" key="1">
    <source>
        <dbReference type="EMBL" id="CAF1424534.1"/>
    </source>
</evidence>
<sequence>MLSTQELECLLSLTPSLGHLKLISSRSTLDSIFDGSYWEQLIQKKLLLLNQFQFSFTCIKNEFDDTATFDSLILPFQSPFWVNNKKWFVTCGYILQESIIMLYTRPLCIELDGTTRSSVSEVSSTNPKCRLILHDNYNRIYNIKEERKQSKPSTLLIRLKYRHSSVQALIKLNLEGNPGSYCTTVSTAIQLQNDKMITMMDLSGNHIGDTGIQYLATVLQNNTTIKQLNLSNNGISDTGVQYLADMLRSNTTITSINLSRNQIGDIGAKYLGDTLQNNKTLTTLILDSHFFGDYHNKTNTISDVGAQILADALKNNRTLVILSLKSHQIGDTGVQLLAVALENNEVTNVF</sequence>
<dbReference type="PANTHER" id="PTHR24114">
    <property type="entry name" value="LEUCINE RICH REPEAT FAMILY PROTEIN"/>
    <property type="match status" value="1"/>
</dbReference>
<dbReference type="Pfam" id="PF13516">
    <property type="entry name" value="LRR_6"/>
    <property type="match status" value="4"/>
</dbReference>
<comment type="caution">
    <text evidence="1">The sequence shown here is derived from an EMBL/GenBank/DDBJ whole genome shotgun (WGS) entry which is preliminary data.</text>
</comment>
<organism evidence="1 2">
    <name type="scientific">Adineta steineri</name>
    <dbReference type="NCBI Taxonomy" id="433720"/>
    <lineage>
        <taxon>Eukaryota</taxon>
        <taxon>Metazoa</taxon>
        <taxon>Spiralia</taxon>
        <taxon>Gnathifera</taxon>
        <taxon>Rotifera</taxon>
        <taxon>Eurotatoria</taxon>
        <taxon>Bdelloidea</taxon>
        <taxon>Adinetida</taxon>
        <taxon>Adinetidae</taxon>
        <taxon>Adineta</taxon>
    </lineage>
</organism>
<dbReference type="Proteomes" id="UP000663860">
    <property type="component" value="Unassembled WGS sequence"/>
</dbReference>
<name>A0A815MH47_9BILA</name>
<protein>
    <submittedName>
        <fullName evidence="1">Uncharacterized protein</fullName>
    </submittedName>
</protein>
<proteinExistence type="predicted"/>
<accession>A0A815MH47</accession>
<dbReference type="SUPFAM" id="SSF52047">
    <property type="entry name" value="RNI-like"/>
    <property type="match status" value="1"/>
</dbReference>
<dbReference type="AlphaFoldDB" id="A0A815MH47"/>
<dbReference type="PANTHER" id="PTHR24114:SF2">
    <property type="entry name" value="F-BOX DOMAIN-CONTAINING PROTEIN-RELATED"/>
    <property type="match status" value="1"/>
</dbReference>
<dbReference type="Gene3D" id="3.80.10.10">
    <property type="entry name" value="Ribonuclease Inhibitor"/>
    <property type="match status" value="2"/>
</dbReference>
<dbReference type="InterPro" id="IPR001611">
    <property type="entry name" value="Leu-rich_rpt"/>
</dbReference>
<dbReference type="InterPro" id="IPR032675">
    <property type="entry name" value="LRR_dom_sf"/>
</dbReference>
<dbReference type="EMBL" id="CAJNOE010001454">
    <property type="protein sequence ID" value="CAF1424534.1"/>
    <property type="molecule type" value="Genomic_DNA"/>
</dbReference>
<evidence type="ECO:0000313" key="2">
    <source>
        <dbReference type="Proteomes" id="UP000663860"/>
    </source>
</evidence>